<dbReference type="GO" id="GO:0033925">
    <property type="term" value="F:mannosyl-glycoprotein endo-beta-N-acetylglucosaminidase activity"/>
    <property type="evidence" value="ECO:0007669"/>
    <property type="project" value="UniProtKB-EC"/>
</dbReference>
<sequence>MSAMNITGEESIPRDIREEFAPPVTREELELFQLAVRRGHANAICFLGDASNIAMLKLPKRDPNKSPFWISLAELAAWEPGHDNANVAFVNLQPRPDFRPKWKNRESEKRKCKLLVTHDMAGGYIEDYFKIGYSIQYWQYVDIFIYFSHHRISVPPRQWTNAAHRNGVKILGNFITEDLESLEPDFLLLGPGDKLTFPELDEDQKRVFSRFFANKLIAIAEYYNFDGWFFNIESHLTGGAMQANLLVDFLYNLREEIQRKKPGCLILWYDSVTKDGIRLWQNQLNEYNLPFFEVSDGMFTNYWWDEEITASSAAVAGKHRRRDVYTGIDVWGRSTYGGGGFDTYKALDVIQKCKTSAALFAPAWTFEHLGADNFWINDSLFWIGNSEHISRPSKEKHDAQKAIADYIVPRYAPGTQRFYTNFSRGCGYKFFIDGQQALDQEWYYLSLQSIPPSPTLRILSRTSAKTLHKKAHITWEYTFDVAYSGGTSISIQSTKPKRSSISLIPLYETDISIPADGISLSAIYLPAKDQNVKIGLYAHVGLKTTSEKKTVHFETTDVDDEDATSFIVVDNEDVANSGPGDSNPEDMNNQIVLSAKEDQIELEFSTLTTTTTRRHNWHVAEVMLTPTMFDLAESVKGQDLVIKKFGVTVLHKTDKIAAEPADEDLKGQPVIIAHVGSLSIDPMVEPLISEESLRNLSANILSPVRDNEYYIVGTVSWEIGIHVLSHSYKQTSGLKNTFAYFYVYYHIEAEQVTIPAENELVFLGCADTTEFWVGGLSLAVDKVQNGGGGIAFWVQGVYENGKVDSWNRYWRRLYTP</sequence>
<proteinExistence type="predicted"/>
<dbReference type="InterPro" id="IPR032979">
    <property type="entry name" value="ENGase"/>
</dbReference>
<protein>
    <submittedName>
        <fullName evidence="2">9521_t:CDS:1</fullName>
    </submittedName>
</protein>
<dbReference type="AlphaFoldDB" id="A0A9N8WJZ3"/>
<accession>A0A9N8WJZ3</accession>
<dbReference type="OrthoDB" id="284473at2759"/>
<dbReference type="PANTHER" id="PTHR13246">
    <property type="entry name" value="ENDO BETA N-ACETYLGLUCOSAMINIDASE"/>
    <property type="match status" value="1"/>
</dbReference>
<dbReference type="Pfam" id="PF03644">
    <property type="entry name" value="Glyco_hydro_85"/>
    <property type="match status" value="1"/>
</dbReference>
<feature type="domain" description="Cytosolic endo-beta-N-acetylglucosaminidase TIM barrel" evidence="1">
    <location>
        <begin position="132"/>
        <end position="430"/>
    </location>
</feature>
<evidence type="ECO:0000259" key="1">
    <source>
        <dbReference type="Pfam" id="PF03644"/>
    </source>
</evidence>
<name>A0A9N8WJZ3_9GLOM</name>
<dbReference type="EMBL" id="CAJVPI010000162">
    <property type="protein sequence ID" value="CAG8492252.1"/>
    <property type="molecule type" value="Genomic_DNA"/>
</dbReference>
<gene>
    <name evidence="2" type="ORF">PBRASI_LOCUS2169</name>
</gene>
<keyword evidence="3" id="KW-1185">Reference proteome</keyword>
<dbReference type="CDD" id="cd06547">
    <property type="entry name" value="GH85_ENGase"/>
    <property type="match status" value="1"/>
</dbReference>
<dbReference type="GO" id="GO:0005829">
    <property type="term" value="C:cytosol"/>
    <property type="evidence" value="ECO:0007669"/>
    <property type="project" value="UniProtKB-SubCell"/>
</dbReference>
<evidence type="ECO:0000313" key="2">
    <source>
        <dbReference type="EMBL" id="CAG8492252.1"/>
    </source>
</evidence>
<evidence type="ECO:0000313" key="3">
    <source>
        <dbReference type="Proteomes" id="UP000789739"/>
    </source>
</evidence>
<dbReference type="InterPro" id="IPR005201">
    <property type="entry name" value="TIM_ENGase"/>
</dbReference>
<reference evidence="2" key="1">
    <citation type="submission" date="2021-06" db="EMBL/GenBank/DDBJ databases">
        <authorList>
            <person name="Kallberg Y."/>
            <person name="Tangrot J."/>
            <person name="Rosling A."/>
        </authorList>
    </citation>
    <scope>NUCLEOTIDE SEQUENCE</scope>
    <source>
        <strain evidence="2">BR232B</strain>
    </source>
</reference>
<dbReference type="Proteomes" id="UP000789739">
    <property type="component" value="Unassembled WGS sequence"/>
</dbReference>
<dbReference type="Gene3D" id="2.60.120.260">
    <property type="entry name" value="Galactose-binding domain-like"/>
    <property type="match status" value="1"/>
</dbReference>
<dbReference type="Gene3D" id="3.20.20.80">
    <property type="entry name" value="Glycosidases"/>
    <property type="match status" value="1"/>
</dbReference>
<dbReference type="PANTHER" id="PTHR13246:SF1">
    <property type="entry name" value="CYTOSOLIC ENDO-BETA-N-ACETYLGLUCOSAMINIDASE"/>
    <property type="match status" value="1"/>
</dbReference>
<organism evidence="2 3">
    <name type="scientific">Paraglomus brasilianum</name>
    <dbReference type="NCBI Taxonomy" id="144538"/>
    <lineage>
        <taxon>Eukaryota</taxon>
        <taxon>Fungi</taxon>
        <taxon>Fungi incertae sedis</taxon>
        <taxon>Mucoromycota</taxon>
        <taxon>Glomeromycotina</taxon>
        <taxon>Glomeromycetes</taxon>
        <taxon>Paraglomerales</taxon>
        <taxon>Paraglomeraceae</taxon>
        <taxon>Paraglomus</taxon>
    </lineage>
</organism>
<comment type="caution">
    <text evidence="2">The sequence shown here is derived from an EMBL/GenBank/DDBJ whole genome shotgun (WGS) entry which is preliminary data.</text>
</comment>